<comment type="subunit">
    <text evidence="6 7">Part of the 30S ribosomal subunit. Contacts proteins S3 and S10.</text>
</comment>
<proteinExistence type="inferred from homology"/>
<dbReference type="SUPFAM" id="SSF57716">
    <property type="entry name" value="Glucocorticoid receptor-like (DNA-binding domain)"/>
    <property type="match status" value="1"/>
</dbReference>
<dbReference type="Pfam" id="PF00253">
    <property type="entry name" value="Ribosomal_S14"/>
    <property type="match status" value="1"/>
</dbReference>
<keyword evidence="9" id="KW-1185">Reference proteome</keyword>
<evidence type="ECO:0000256" key="4">
    <source>
        <dbReference type="ARBA" id="ARBA00023274"/>
    </source>
</evidence>
<dbReference type="InterPro" id="IPR023036">
    <property type="entry name" value="Ribosomal_uS14_bac/plastid"/>
</dbReference>
<comment type="function">
    <text evidence="1 7">Binds 16S rRNA, required for the assembly of 30S particles and may also be responsible for determining the conformation of the 16S rRNA at the A site.</text>
</comment>
<comment type="similarity">
    <text evidence="2 7">Belongs to the universal ribosomal protein uS14 family.</text>
</comment>
<evidence type="ECO:0000256" key="7">
    <source>
        <dbReference type="HAMAP-Rule" id="MF_00537"/>
    </source>
</evidence>
<evidence type="ECO:0000256" key="1">
    <source>
        <dbReference type="ARBA" id="ARBA00003686"/>
    </source>
</evidence>
<accession>A6G736</accession>
<dbReference type="Proteomes" id="UP000005801">
    <property type="component" value="Unassembled WGS sequence"/>
</dbReference>
<keyword evidence="3 7" id="KW-0689">Ribosomal protein</keyword>
<evidence type="ECO:0000256" key="6">
    <source>
        <dbReference type="ARBA" id="ARBA00047110"/>
    </source>
</evidence>
<dbReference type="GO" id="GO:0005737">
    <property type="term" value="C:cytoplasm"/>
    <property type="evidence" value="ECO:0007669"/>
    <property type="project" value="UniProtKB-ARBA"/>
</dbReference>
<evidence type="ECO:0000313" key="8">
    <source>
        <dbReference type="EMBL" id="EDM78312.1"/>
    </source>
</evidence>
<dbReference type="NCBIfam" id="NF006477">
    <property type="entry name" value="PRK08881.1"/>
    <property type="match status" value="1"/>
</dbReference>
<dbReference type="GO" id="GO:0019843">
    <property type="term" value="F:rRNA binding"/>
    <property type="evidence" value="ECO:0007669"/>
    <property type="project" value="UniProtKB-UniRule"/>
</dbReference>
<evidence type="ECO:0000256" key="5">
    <source>
        <dbReference type="ARBA" id="ARBA00035167"/>
    </source>
</evidence>
<evidence type="ECO:0000256" key="2">
    <source>
        <dbReference type="ARBA" id="ARBA00009083"/>
    </source>
</evidence>
<reference evidence="8 9" key="1">
    <citation type="submission" date="2007-06" db="EMBL/GenBank/DDBJ databases">
        <authorList>
            <person name="Shimkets L."/>
            <person name="Ferriera S."/>
            <person name="Johnson J."/>
            <person name="Kravitz S."/>
            <person name="Beeson K."/>
            <person name="Sutton G."/>
            <person name="Rogers Y.-H."/>
            <person name="Friedman R."/>
            <person name="Frazier M."/>
            <person name="Venter J.C."/>
        </authorList>
    </citation>
    <scope>NUCLEOTIDE SEQUENCE [LARGE SCALE GENOMIC DNA]</scope>
    <source>
        <strain evidence="8 9">SIR-1</strain>
    </source>
</reference>
<dbReference type="PROSITE" id="PS00527">
    <property type="entry name" value="RIBOSOMAL_S14"/>
    <property type="match status" value="1"/>
</dbReference>
<dbReference type="GO" id="GO:0015935">
    <property type="term" value="C:small ribosomal subunit"/>
    <property type="evidence" value="ECO:0007669"/>
    <property type="project" value="TreeGrafter"/>
</dbReference>
<keyword evidence="7" id="KW-0694">RNA-binding</keyword>
<dbReference type="InterPro" id="IPR018271">
    <property type="entry name" value="Ribosomal_uS14_CS"/>
</dbReference>
<evidence type="ECO:0000313" key="9">
    <source>
        <dbReference type="Proteomes" id="UP000005801"/>
    </source>
</evidence>
<dbReference type="AlphaFoldDB" id="A6G736"/>
<dbReference type="PANTHER" id="PTHR19836">
    <property type="entry name" value="30S RIBOSOMAL PROTEIN S14"/>
    <property type="match status" value="1"/>
</dbReference>
<comment type="caution">
    <text evidence="8">The sequence shown here is derived from an EMBL/GenBank/DDBJ whole genome shotgun (WGS) entry which is preliminary data.</text>
</comment>
<dbReference type="GO" id="GO:0006412">
    <property type="term" value="P:translation"/>
    <property type="evidence" value="ECO:0007669"/>
    <property type="project" value="UniProtKB-UniRule"/>
</dbReference>
<dbReference type="EMBL" id="ABCS01000032">
    <property type="protein sequence ID" value="EDM78312.1"/>
    <property type="molecule type" value="Genomic_DNA"/>
</dbReference>
<dbReference type="eggNOG" id="COG0199">
    <property type="taxonomic scope" value="Bacteria"/>
</dbReference>
<dbReference type="PANTHER" id="PTHR19836:SF19">
    <property type="entry name" value="SMALL RIBOSOMAL SUBUNIT PROTEIN US14M"/>
    <property type="match status" value="1"/>
</dbReference>
<name>A6G736_9BACT</name>
<sequence>MPPPVGYAADFDKAKHPMAKLSQVLRDKKREKLIAKYADRRAELRTKMKDPDLDPDEKAEVMAQLNALPRNSCPTRHTRRCFLTGRSKAVYRKFGLSRIALRDLALRGDLPGVTKSSW</sequence>
<dbReference type="STRING" id="391625.PPSIR1_09036"/>
<organism evidence="8 9">
    <name type="scientific">Plesiocystis pacifica SIR-1</name>
    <dbReference type="NCBI Taxonomy" id="391625"/>
    <lineage>
        <taxon>Bacteria</taxon>
        <taxon>Pseudomonadati</taxon>
        <taxon>Myxococcota</taxon>
        <taxon>Polyangia</taxon>
        <taxon>Nannocystales</taxon>
        <taxon>Nannocystaceae</taxon>
        <taxon>Plesiocystis</taxon>
    </lineage>
</organism>
<gene>
    <name evidence="7" type="primary">rpsN</name>
    <name evidence="8" type="ORF">PPSIR1_09036</name>
</gene>
<dbReference type="HAMAP" id="MF_00537">
    <property type="entry name" value="Ribosomal_uS14_1"/>
    <property type="match status" value="1"/>
</dbReference>
<dbReference type="Gene3D" id="1.10.287.1480">
    <property type="match status" value="1"/>
</dbReference>
<protein>
    <recommendedName>
        <fullName evidence="5 7">Small ribosomal subunit protein uS14</fullName>
    </recommendedName>
</protein>
<keyword evidence="4 7" id="KW-0687">Ribonucleoprotein</keyword>
<evidence type="ECO:0000256" key="3">
    <source>
        <dbReference type="ARBA" id="ARBA00022980"/>
    </source>
</evidence>
<dbReference type="InterPro" id="IPR001209">
    <property type="entry name" value="Ribosomal_uS14"/>
</dbReference>
<dbReference type="GO" id="GO:0003735">
    <property type="term" value="F:structural constituent of ribosome"/>
    <property type="evidence" value="ECO:0007669"/>
    <property type="project" value="InterPro"/>
</dbReference>
<dbReference type="FunFam" id="1.10.287.1480:FF:000001">
    <property type="entry name" value="30S ribosomal protein S14"/>
    <property type="match status" value="1"/>
</dbReference>
<keyword evidence="7" id="KW-0699">rRNA-binding</keyword>